<proteinExistence type="predicted"/>
<reference evidence="1" key="1">
    <citation type="submission" date="2019-10" db="EMBL/GenBank/DDBJ databases">
        <authorList>
            <person name="Soares A.E.R."/>
            <person name="Aleixo A."/>
            <person name="Schneider P."/>
            <person name="Miyaki C.Y."/>
            <person name="Schneider M.P."/>
            <person name="Mello C."/>
            <person name="Vasconcelos A.T.R."/>
        </authorList>
    </citation>
    <scope>NUCLEOTIDE SEQUENCE</scope>
    <source>
        <tissue evidence="1">Muscle</tissue>
    </source>
</reference>
<keyword evidence="2" id="KW-1185">Reference proteome</keyword>
<accession>A0ABQ9DWH0</accession>
<dbReference type="EMBL" id="WHWB01032132">
    <property type="protein sequence ID" value="KAJ7426857.1"/>
    <property type="molecule type" value="Genomic_DNA"/>
</dbReference>
<name>A0ABQ9DWH0_9PASS</name>
<sequence>MELLECIQSGAMKMIWELKHLLYEERLRDLDLFSLDKRWLRGDLINAFKYLEEQCQEDEARLCLVVLSNRRRGNGQKLMHSKFQLNKMKNFFPVWVTKLPREFGDSPPLETFKNHLDGVLCDML</sequence>
<gene>
    <name evidence="1" type="ORF">WISP_11889</name>
</gene>
<organism evidence="1 2">
    <name type="scientific">Willisornis vidua</name>
    <name type="common">Xingu scale-backed antbird</name>
    <dbReference type="NCBI Taxonomy" id="1566151"/>
    <lineage>
        <taxon>Eukaryota</taxon>
        <taxon>Metazoa</taxon>
        <taxon>Chordata</taxon>
        <taxon>Craniata</taxon>
        <taxon>Vertebrata</taxon>
        <taxon>Euteleostomi</taxon>
        <taxon>Archelosauria</taxon>
        <taxon>Archosauria</taxon>
        <taxon>Dinosauria</taxon>
        <taxon>Saurischia</taxon>
        <taxon>Theropoda</taxon>
        <taxon>Coelurosauria</taxon>
        <taxon>Aves</taxon>
        <taxon>Neognathae</taxon>
        <taxon>Neoaves</taxon>
        <taxon>Telluraves</taxon>
        <taxon>Australaves</taxon>
        <taxon>Passeriformes</taxon>
        <taxon>Thamnophilidae</taxon>
        <taxon>Willisornis</taxon>
    </lineage>
</organism>
<protein>
    <submittedName>
        <fullName evidence="1">Uncharacterized protein</fullName>
    </submittedName>
</protein>
<comment type="caution">
    <text evidence="1">The sequence shown here is derived from an EMBL/GenBank/DDBJ whole genome shotgun (WGS) entry which is preliminary data.</text>
</comment>
<dbReference type="Proteomes" id="UP001145742">
    <property type="component" value="Unassembled WGS sequence"/>
</dbReference>
<evidence type="ECO:0000313" key="2">
    <source>
        <dbReference type="Proteomes" id="UP001145742"/>
    </source>
</evidence>
<evidence type="ECO:0000313" key="1">
    <source>
        <dbReference type="EMBL" id="KAJ7426857.1"/>
    </source>
</evidence>